<feature type="compositionally biased region" description="Polar residues" evidence="1">
    <location>
        <begin position="54"/>
        <end position="64"/>
    </location>
</feature>
<evidence type="ECO:0000256" key="1">
    <source>
        <dbReference type="SAM" id="MobiDB-lite"/>
    </source>
</evidence>
<feature type="region of interest" description="Disordered" evidence="1">
    <location>
        <begin position="268"/>
        <end position="341"/>
    </location>
</feature>
<name>A0A0L0UQG1_9BASI</name>
<evidence type="ECO:0000313" key="3">
    <source>
        <dbReference type="Proteomes" id="UP000054564"/>
    </source>
</evidence>
<sequence>MPQDCSSDFVLVNFPGGGIKLNELPATTLVDERASVKVEPNQEDVSVKVEPGQGATSLSNSNPSVRIDQEGVSGKAEPGQAADDVFITDTKPDVVPDAGDDGIDQHDISVKAEPGQGGEDVIYTDTKPDVVPDAPDDGHLFTELQINELIKSLMSTRIFRGPLTQSQLDQIVNQLQVTYGFGRLMNMDHIQCLKGGGHVPNFLTRIMLRALNPNARHPRLNWTFFPDFIIHRSAQLDPTHREDGEHLYLRVNNMMNEQQLMSTPGQIRDRCHHHNTQNTNPNQIHEDLTSTTISKKKRKNRKKSLKHRRRIAAKNNPVPEEQQDGDENDDQMILSEFPKWG</sequence>
<keyword evidence="3" id="KW-1185">Reference proteome</keyword>
<feature type="compositionally biased region" description="Basic residues" evidence="1">
    <location>
        <begin position="294"/>
        <end position="312"/>
    </location>
</feature>
<dbReference type="EMBL" id="AJIL01000614">
    <property type="protein sequence ID" value="KNE88989.1"/>
    <property type="molecule type" value="Genomic_DNA"/>
</dbReference>
<organism evidence="2 3">
    <name type="scientific">Puccinia striiformis f. sp. tritici PST-78</name>
    <dbReference type="NCBI Taxonomy" id="1165861"/>
    <lineage>
        <taxon>Eukaryota</taxon>
        <taxon>Fungi</taxon>
        <taxon>Dikarya</taxon>
        <taxon>Basidiomycota</taxon>
        <taxon>Pucciniomycotina</taxon>
        <taxon>Pucciniomycetes</taxon>
        <taxon>Pucciniales</taxon>
        <taxon>Pucciniaceae</taxon>
        <taxon>Puccinia</taxon>
    </lineage>
</organism>
<feature type="compositionally biased region" description="Acidic residues" evidence="1">
    <location>
        <begin position="321"/>
        <end position="330"/>
    </location>
</feature>
<comment type="caution">
    <text evidence="2">The sequence shown here is derived from an EMBL/GenBank/DDBJ whole genome shotgun (WGS) entry which is preliminary data.</text>
</comment>
<protein>
    <submittedName>
        <fullName evidence="2">Uncharacterized protein</fullName>
    </submittedName>
</protein>
<evidence type="ECO:0000313" key="2">
    <source>
        <dbReference type="EMBL" id="KNE88989.1"/>
    </source>
</evidence>
<feature type="region of interest" description="Disordered" evidence="1">
    <location>
        <begin position="37"/>
        <end position="81"/>
    </location>
</feature>
<dbReference type="AlphaFoldDB" id="A0A0L0UQG1"/>
<gene>
    <name evidence="2" type="ORF">PSTG_17556</name>
</gene>
<dbReference type="Proteomes" id="UP000054564">
    <property type="component" value="Unassembled WGS sequence"/>
</dbReference>
<proteinExistence type="predicted"/>
<reference evidence="3" key="1">
    <citation type="submission" date="2014-03" db="EMBL/GenBank/DDBJ databases">
        <title>The Genome Sequence of Puccinia striiformis f. sp. tritici PST-78.</title>
        <authorList>
            <consortium name="The Broad Institute Genome Sequencing Platform"/>
            <person name="Cuomo C."/>
            <person name="Hulbert S."/>
            <person name="Chen X."/>
            <person name="Walker B."/>
            <person name="Young S.K."/>
            <person name="Zeng Q."/>
            <person name="Gargeya S."/>
            <person name="Fitzgerald M."/>
            <person name="Haas B."/>
            <person name="Abouelleil A."/>
            <person name="Alvarado L."/>
            <person name="Arachchi H.M."/>
            <person name="Berlin A.M."/>
            <person name="Chapman S.B."/>
            <person name="Goldberg J."/>
            <person name="Griggs A."/>
            <person name="Gujja S."/>
            <person name="Hansen M."/>
            <person name="Howarth C."/>
            <person name="Imamovic A."/>
            <person name="Larimer J."/>
            <person name="McCowan C."/>
            <person name="Montmayeur A."/>
            <person name="Murphy C."/>
            <person name="Neiman D."/>
            <person name="Pearson M."/>
            <person name="Priest M."/>
            <person name="Roberts A."/>
            <person name="Saif S."/>
            <person name="Shea T."/>
            <person name="Sisk P."/>
            <person name="Sykes S."/>
            <person name="Wortman J."/>
            <person name="Nusbaum C."/>
            <person name="Birren B."/>
        </authorList>
    </citation>
    <scope>NUCLEOTIDE SEQUENCE [LARGE SCALE GENOMIC DNA]</scope>
    <source>
        <strain evidence="3">race PST-78</strain>
    </source>
</reference>
<accession>A0A0L0UQG1</accession>